<keyword evidence="7" id="KW-0547">Nucleotide-binding</keyword>
<keyword evidence="8 15" id="KW-0067">ATP-binding</keyword>
<dbReference type="Pfam" id="PF02653">
    <property type="entry name" value="BPD_transp_2"/>
    <property type="match status" value="1"/>
</dbReference>
<keyword evidence="3" id="KW-0813">Transport</keyword>
<evidence type="ECO:0000256" key="9">
    <source>
        <dbReference type="ARBA" id="ARBA00022970"/>
    </source>
</evidence>
<dbReference type="InterPro" id="IPR027417">
    <property type="entry name" value="P-loop_NTPase"/>
</dbReference>
<sequence length="892" mass="91353">MSARPSLVANTGTPLQISAFALALLGAAAAALLLNGYFVFVIAGVAMLAICGVGLNLLIGLTGQISFGHVGFYAIGAYSVAILTGQAGWSFWPAWLAGTAIAALAGALLALPALRVKGPGLAMITIAFGFIVEHGAVEWRALTGGQNGLMGIAQPTLPGVDGGERALTLIALAVLAVSLAAYARIARGSWGAAMRAVRDSETAAASIGIEPLLVRTMAFAVSAALAGLAGGLFAPMQGMVTPGMFSFLQSILFVLVVMIGGAGTVAGPVIGAVVVGMLPELLSSLENLRLLCFGMLLLVVLWVAPQGIVGVAAGLLRGLRRQRGAAAPGDEPAEIALPMREAATRRALVADGLSMVFGGVRAVDGLSFTVAAGTVTSLIGPNGAGKSTVLNMLSGYYRPHAGGRRLGDAALPARGACHSARHGIARTYQTSQLFGGMSAADNVALALGGGRLGPLLGTAGFTAAAVRERARALLRACGYRGDPDASAADLAHVDRRLVEIARALATQPAVLLLDEPAAGLSREDKASLGRLLRRIADSGIAVGLVEHDMSLVMEVSDRIVVIDAGQRLAVGTPAEVRADPAVRRAYLGDASVGDAVAGEADAGAPPRQYRDVAGAELLGVNALRAGYGAAPVLHDVALQVREGEMVALLGANGAGKSTLMRALSGLHRPVQGGIAFDGVDLGGIDAARIAAMGLVLVPEGRQVFAELSVLDNLKLGAFPSGRLRRGEMQRRIETMFARFPRLRERQHQRAGLLSGGEQQMLAIARGLMSQPRMLLLDEPSLGLAPKVIDELFASLDRLREASITILLVDQMAALALALADRAYVLEEGRVVASGRADVLARDAALVQAYLGGDGGDGGDGRNDGDRGDVANGGDDASRATGMAHAAPQAVQA</sequence>
<evidence type="ECO:0000256" key="10">
    <source>
        <dbReference type="ARBA" id="ARBA00022989"/>
    </source>
</evidence>
<dbReference type="SUPFAM" id="SSF52540">
    <property type="entry name" value="P-loop containing nucleoside triphosphate hydrolases"/>
    <property type="match status" value="2"/>
</dbReference>
<dbReference type="Pfam" id="PF12399">
    <property type="entry name" value="BCA_ABC_TP_C"/>
    <property type="match status" value="1"/>
</dbReference>
<dbReference type="Pfam" id="PF00005">
    <property type="entry name" value="ABC_tran"/>
    <property type="match status" value="2"/>
</dbReference>
<dbReference type="EMBL" id="VWRN01000045">
    <property type="protein sequence ID" value="KAA6120788.1"/>
    <property type="molecule type" value="Genomic_DNA"/>
</dbReference>
<dbReference type="GO" id="GO:0005886">
    <property type="term" value="C:plasma membrane"/>
    <property type="evidence" value="ECO:0007669"/>
    <property type="project" value="UniProtKB-SubCell"/>
</dbReference>
<dbReference type="GO" id="GO:0016887">
    <property type="term" value="F:ATP hydrolysis activity"/>
    <property type="evidence" value="ECO:0007669"/>
    <property type="project" value="InterPro"/>
</dbReference>
<dbReference type="GO" id="GO:0015658">
    <property type="term" value="F:branched-chain amino acid transmembrane transporter activity"/>
    <property type="evidence" value="ECO:0007669"/>
    <property type="project" value="InterPro"/>
</dbReference>
<keyword evidence="16" id="KW-1185">Reference proteome</keyword>
<evidence type="ECO:0000259" key="14">
    <source>
        <dbReference type="PROSITE" id="PS50893"/>
    </source>
</evidence>
<dbReference type="InterPro" id="IPR043428">
    <property type="entry name" value="LivM-like"/>
</dbReference>
<dbReference type="PROSITE" id="PS50893">
    <property type="entry name" value="ABC_TRANSPORTER_2"/>
    <property type="match status" value="2"/>
</dbReference>
<dbReference type="RefSeq" id="WP_150083796.1">
    <property type="nucleotide sequence ID" value="NZ_VWRN01000045.1"/>
</dbReference>
<dbReference type="PANTHER" id="PTHR43820">
    <property type="entry name" value="HIGH-AFFINITY BRANCHED-CHAIN AMINO ACID TRANSPORT ATP-BINDING PROTEIN LIVF"/>
    <property type="match status" value="1"/>
</dbReference>
<keyword evidence="6 13" id="KW-0812">Transmembrane</keyword>
<dbReference type="CDD" id="cd06581">
    <property type="entry name" value="TM_PBP1_LivM_like"/>
    <property type="match status" value="1"/>
</dbReference>
<evidence type="ECO:0000256" key="6">
    <source>
        <dbReference type="ARBA" id="ARBA00022692"/>
    </source>
</evidence>
<comment type="caution">
    <text evidence="15">The sequence shown here is derived from an EMBL/GenBank/DDBJ whole genome shotgun (WGS) entry which is preliminary data.</text>
</comment>
<name>A0A5M8AAG4_9BURK</name>
<feature type="transmembrane region" description="Helical" evidence="13">
    <location>
        <begin position="212"/>
        <end position="235"/>
    </location>
</feature>
<keyword evidence="10 13" id="KW-1133">Transmembrane helix</keyword>
<keyword evidence="4" id="KW-1003">Cell membrane</keyword>
<evidence type="ECO:0000256" key="8">
    <source>
        <dbReference type="ARBA" id="ARBA00022840"/>
    </source>
</evidence>
<dbReference type="Proteomes" id="UP000324324">
    <property type="component" value="Unassembled WGS sequence"/>
</dbReference>
<organism evidence="15 16">
    <name type="scientific">Cupriavidus cauae</name>
    <dbReference type="NCBI Taxonomy" id="2608999"/>
    <lineage>
        <taxon>Bacteria</taxon>
        <taxon>Pseudomonadati</taxon>
        <taxon>Pseudomonadota</taxon>
        <taxon>Betaproteobacteria</taxon>
        <taxon>Burkholderiales</taxon>
        <taxon>Burkholderiaceae</taxon>
        <taxon>Cupriavidus</taxon>
    </lineage>
</organism>
<protein>
    <submittedName>
        <fullName evidence="15">ATP-binding cassette domain-containing protein</fullName>
    </submittedName>
</protein>
<dbReference type="InterPro" id="IPR001851">
    <property type="entry name" value="ABC_transp_permease"/>
</dbReference>
<evidence type="ECO:0000313" key="16">
    <source>
        <dbReference type="Proteomes" id="UP000324324"/>
    </source>
</evidence>
<evidence type="ECO:0000256" key="4">
    <source>
        <dbReference type="ARBA" id="ARBA00022475"/>
    </source>
</evidence>
<feature type="compositionally biased region" description="Basic and acidic residues" evidence="12">
    <location>
        <begin position="858"/>
        <end position="868"/>
    </location>
</feature>
<feature type="domain" description="ABC transporter" evidence="14">
    <location>
        <begin position="348"/>
        <end position="589"/>
    </location>
</feature>
<feature type="transmembrane region" description="Helical" evidence="13">
    <location>
        <begin position="166"/>
        <end position="185"/>
    </location>
</feature>
<evidence type="ECO:0000256" key="5">
    <source>
        <dbReference type="ARBA" id="ARBA00022519"/>
    </source>
</evidence>
<dbReference type="PANTHER" id="PTHR43820:SF4">
    <property type="entry name" value="HIGH-AFFINITY BRANCHED-CHAIN AMINO ACID TRANSPORT ATP-BINDING PROTEIN LIVF"/>
    <property type="match status" value="1"/>
</dbReference>
<feature type="transmembrane region" description="Helical" evidence="13">
    <location>
        <begin position="70"/>
        <end position="89"/>
    </location>
</feature>
<dbReference type="PROSITE" id="PS00211">
    <property type="entry name" value="ABC_TRANSPORTER_1"/>
    <property type="match status" value="1"/>
</dbReference>
<feature type="transmembrane region" description="Helical" evidence="13">
    <location>
        <begin position="121"/>
        <end position="142"/>
    </location>
</feature>
<evidence type="ECO:0000256" key="12">
    <source>
        <dbReference type="SAM" id="MobiDB-lite"/>
    </source>
</evidence>
<dbReference type="InterPro" id="IPR032823">
    <property type="entry name" value="BCA_ABC_TP_C"/>
</dbReference>
<feature type="transmembrane region" description="Helical" evidence="13">
    <location>
        <begin position="95"/>
        <end position="114"/>
    </location>
</feature>
<dbReference type="Gene3D" id="3.40.50.300">
    <property type="entry name" value="P-loop containing nucleotide triphosphate hydrolases"/>
    <property type="match status" value="2"/>
</dbReference>
<dbReference type="GO" id="GO:0015807">
    <property type="term" value="P:L-amino acid transport"/>
    <property type="evidence" value="ECO:0007669"/>
    <property type="project" value="TreeGrafter"/>
</dbReference>
<evidence type="ECO:0000256" key="1">
    <source>
        <dbReference type="ARBA" id="ARBA00004651"/>
    </source>
</evidence>
<dbReference type="GO" id="GO:0005524">
    <property type="term" value="F:ATP binding"/>
    <property type="evidence" value="ECO:0007669"/>
    <property type="project" value="UniProtKB-KW"/>
</dbReference>
<feature type="transmembrane region" description="Helical" evidence="13">
    <location>
        <begin position="12"/>
        <end position="31"/>
    </location>
</feature>
<keyword evidence="5" id="KW-0997">Cell inner membrane</keyword>
<keyword evidence="9" id="KW-0029">Amino-acid transport</keyword>
<evidence type="ECO:0000256" key="13">
    <source>
        <dbReference type="SAM" id="Phobius"/>
    </source>
</evidence>
<comment type="subcellular location">
    <subcellularLocation>
        <location evidence="1">Cell membrane</location>
        <topology evidence="1">Multi-pass membrane protein</topology>
    </subcellularLocation>
</comment>
<feature type="domain" description="ABC transporter" evidence="14">
    <location>
        <begin position="617"/>
        <end position="852"/>
    </location>
</feature>
<evidence type="ECO:0000256" key="7">
    <source>
        <dbReference type="ARBA" id="ARBA00022741"/>
    </source>
</evidence>
<dbReference type="CDD" id="cd03224">
    <property type="entry name" value="ABC_TM1139_LivF_branched"/>
    <property type="match status" value="1"/>
</dbReference>
<dbReference type="InterPro" id="IPR017871">
    <property type="entry name" value="ABC_transporter-like_CS"/>
</dbReference>
<feature type="region of interest" description="Disordered" evidence="12">
    <location>
        <begin position="855"/>
        <end position="892"/>
    </location>
</feature>
<keyword evidence="11 13" id="KW-0472">Membrane</keyword>
<feature type="transmembrane region" description="Helical" evidence="13">
    <location>
        <begin position="247"/>
        <end position="278"/>
    </location>
</feature>
<dbReference type="InterPro" id="IPR052156">
    <property type="entry name" value="BCAA_Transport_ATP-bd_LivF"/>
</dbReference>
<evidence type="ECO:0000256" key="2">
    <source>
        <dbReference type="ARBA" id="ARBA00005417"/>
    </source>
</evidence>
<evidence type="ECO:0000256" key="11">
    <source>
        <dbReference type="ARBA" id="ARBA00023136"/>
    </source>
</evidence>
<comment type="similarity">
    <text evidence="2">Belongs to the ABC transporter superfamily.</text>
</comment>
<accession>A0A5M8AAG4</accession>
<feature type="transmembrane region" description="Helical" evidence="13">
    <location>
        <begin position="37"/>
        <end position="58"/>
    </location>
</feature>
<feature type="transmembrane region" description="Helical" evidence="13">
    <location>
        <begin position="290"/>
        <end position="316"/>
    </location>
</feature>
<dbReference type="SMART" id="SM00382">
    <property type="entry name" value="AAA"/>
    <property type="match status" value="2"/>
</dbReference>
<reference evidence="15 16" key="1">
    <citation type="submission" date="2019-09" db="EMBL/GenBank/DDBJ databases">
        <title>Isolation of a novel species in the genus Cupriavidus from patients with sepsis using whole genome sequencing.</title>
        <authorList>
            <person name="Kweon O.J."/>
            <person name="Lee M.-K."/>
        </authorList>
    </citation>
    <scope>NUCLEOTIDE SEQUENCE [LARGE SCALE GENOMIC DNA]</scope>
    <source>
        <strain evidence="15 16">MKL-01</strain>
    </source>
</reference>
<evidence type="ECO:0000256" key="3">
    <source>
        <dbReference type="ARBA" id="ARBA00022448"/>
    </source>
</evidence>
<proteinExistence type="inferred from homology"/>
<gene>
    <name evidence="15" type="ORF">F1599_16585</name>
</gene>
<dbReference type="InterPro" id="IPR003439">
    <property type="entry name" value="ABC_transporter-like_ATP-bd"/>
</dbReference>
<dbReference type="InterPro" id="IPR003593">
    <property type="entry name" value="AAA+_ATPase"/>
</dbReference>
<evidence type="ECO:0000313" key="15">
    <source>
        <dbReference type="EMBL" id="KAA6120788.1"/>
    </source>
</evidence>
<dbReference type="AlphaFoldDB" id="A0A5M8AAG4"/>